<proteinExistence type="predicted"/>
<protein>
    <submittedName>
        <fullName evidence="2">Uncharacterized protein</fullName>
    </submittedName>
</protein>
<dbReference type="Proteomes" id="UP000188533">
    <property type="component" value="Unassembled WGS sequence"/>
</dbReference>
<reference evidence="2 3" key="2">
    <citation type="submission" date="2017-02" db="EMBL/GenBank/DDBJ databases">
        <title>A genome survey and senescence transcriptome analysis in Lentinula edodes.</title>
        <authorList>
            <person name="Sakamoto Y."/>
            <person name="Nakade K."/>
            <person name="Sato S."/>
            <person name="Yoshida Y."/>
            <person name="Miyazaki K."/>
            <person name="Natsume S."/>
            <person name="Konno N."/>
        </authorList>
    </citation>
    <scope>NUCLEOTIDE SEQUENCE [LARGE SCALE GENOMIC DNA]</scope>
    <source>
        <strain evidence="2 3">NBRC 111202</strain>
    </source>
</reference>
<organism evidence="2 3">
    <name type="scientific">Lentinula edodes</name>
    <name type="common">Shiitake mushroom</name>
    <name type="synonym">Lentinus edodes</name>
    <dbReference type="NCBI Taxonomy" id="5353"/>
    <lineage>
        <taxon>Eukaryota</taxon>
        <taxon>Fungi</taxon>
        <taxon>Dikarya</taxon>
        <taxon>Basidiomycota</taxon>
        <taxon>Agaricomycotina</taxon>
        <taxon>Agaricomycetes</taxon>
        <taxon>Agaricomycetidae</taxon>
        <taxon>Agaricales</taxon>
        <taxon>Marasmiineae</taxon>
        <taxon>Omphalotaceae</taxon>
        <taxon>Lentinula</taxon>
    </lineage>
</organism>
<keyword evidence="3" id="KW-1185">Reference proteome</keyword>
<evidence type="ECO:0000313" key="3">
    <source>
        <dbReference type="Proteomes" id="UP000188533"/>
    </source>
</evidence>
<evidence type="ECO:0000256" key="1">
    <source>
        <dbReference type="SAM" id="MobiDB-lite"/>
    </source>
</evidence>
<reference evidence="2 3" key="1">
    <citation type="submission" date="2016-08" db="EMBL/GenBank/DDBJ databases">
        <authorList>
            <consortium name="Lentinula edodes genome sequencing consortium"/>
            <person name="Sakamoto Y."/>
            <person name="Nakade K."/>
            <person name="Sato S."/>
            <person name="Yoshida Y."/>
            <person name="Miyazaki K."/>
            <person name="Natsume S."/>
            <person name="Konno N."/>
        </authorList>
    </citation>
    <scope>NUCLEOTIDE SEQUENCE [LARGE SCALE GENOMIC DNA]</scope>
    <source>
        <strain evidence="2 3">NBRC 111202</strain>
    </source>
</reference>
<gene>
    <name evidence="2" type="ORF">LENED_000795</name>
</gene>
<comment type="caution">
    <text evidence="2">The sequence shown here is derived from an EMBL/GenBank/DDBJ whole genome shotgun (WGS) entry which is preliminary data.</text>
</comment>
<accession>A0A1Q3DWH0</accession>
<sequence length="282" mass="31489">MPGSLDPSYFGRVDLKCLVPTRKGSYVVKKELVTGKISRRYPEQNEEVLISFKDGKPLFKNGQAVSEESPKKSAPEETQKKSSLSRVKTLFGKKSVMAVPIVHQIPDPKEMYLMSGGLSPDAPNISNATSATTNALVQHVEEDDHGHIHDDPYPIKGKLFVHPSLFEVGTPPELRDVMKNAIESMLEPIIPEILADTSHPYLQESGNYRYCLILEKEDNNKVSFEFQPELLTGKMGEDARLKNRLLVSFMDGKTVDVTRNNGLLSHFKSKTKGTNQGRSLYT</sequence>
<name>A0A1Q3DWH0_LENED</name>
<evidence type="ECO:0000313" key="2">
    <source>
        <dbReference type="EMBL" id="GAV99344.1"/>
    </source>
</evidence>
<dbReference type="AlphaFoldDB" id="A0A1Q3DWH0"/>
<dbReference type="EMBL" id="BDGU01000013">
    <property type="protein sequence ID" value="GAV99344.1"/>
    <property type="molecule type" value="Genomic_DNA"/>
</dbReference>
<feature type="region of interest" description="Disordered" evidence="1">
    <location>
        <begin position="60"/>
        <end position="85"/>
    </location>
</feature>
<feature type="compositionally biased region" description="Basic and acidic residues" evidence="1">
    <location>
        <begin position="68"/>
        <end position="80"/>
    </location>
</feature>